<name>A0A6P1Y1P5_9SPIR</name>
<organism evidence="2 3">
    <name type="scientific">Treponema vincentii</name>
    <dbReference type="NCBI Taxonomy" id="69710"/>
    <lineage>
        <taxon>Bacteria</taxon>
        <taxon>Pseudomonadati</taxon>
        <taxon>Spirochaetota</taxon>
        <taxon>Spirochaetia</taxon>
        <taxon>Spirochaetales</taxon>
        <taxon>Treponemataceae</taxon>
        <taxon>Treponema</taxon>
    </lineage>
</organism>
<dbReference type="InterPro" id="IPR011990">
    <property type="entry name" value="TPR-like_helical_dom_sf"/>
</dbReference>
<accession>A0A6P1Y1P5</accession>
<dbReference type="EMBL" id="CP048020">
    <property type="protein sequence ID" value="QHX43651.1"/>
    <property type="molecule type" value="Genomic_DNA"/>
</dbReference>
<dbReference type="Gene3D" id="1.25.40.10">
    <property type="entry name" value="Tetratricopeptide repeat domain"/>
    <property type="match status" value="1"/>
</dbReference>
<dbReference type="AlphaFoldDB" id="A0A6P1Y1P5"/>
<feature type="signal peptide" evidence="1">
    <location>
        <begin position="1"/>
        <end position="19"/>
    </location>
</feature>
<feature type="chain" id="PRO_5026820458" description="Tetratricopeptide repeat protein" evidence="1">
    <location>
        <begin position="20"/>
        <end position="367"/>
    </location>
</feature>
<keyword evidence="1" id="KW-0732">Signal</keyword>
<proteinExistence type="predicted"/>
<dbReference type="SUPFAM" id="SSF48452">
    <property type="entry name" value="TPR-like"/>
    <property type="match status" value="1"/>
</dbReference>
<protein>
    <recommendedName>
        <fullName evidence="4">Tetratricopeptide repeat protein</fullName>
    </recommendedName>
</protein>
<evidence type="ECO:0008006" key="4">
    <source>
        <dbReference type="Google" id="ProtNLM"/>
    </source>
</evidence>
<dbReference type="KEGG" id="trz:GWP43_09620"/>
<dbReference type="RefSeq" id="WP_162663966.1">
    <property type="nucleotide sequence ID" value="NZ_CP048020.1"/>
</dbReference>
<sequence length="367" mass="43071">MKKLVIACFTILISAFLYAQKVSTDSLEYPWHLLEQGKVAYEGREFGKALLLFRQAREMHKTQVTAQYDYLFAALKPHQVRAAGDLISDVYRVLEKRQDYEACAILDRIFLIHPPAYFDKSISAVLTWLKKSDVYPECDYLIGKVYELEGELTQSRRFYQSAWEAREFLYIPDMRFEIIYSLAQISGLLKQYDDQEKYLLLILTEDPVYGTTNVESPTLRAMIHTIKNEKTVEKFFSLYRHHNDIALRAYIELTDIYLRAEEYDRAFRTALLGADIAVTYLSNTLKKADFMYTYSNFSDLLQRIGTNNEILQWTETKQIWNVFLQFADLLYRQGFVVQANDLYHKLSESCPSFTYAKEATYRLSQTF</sequence>
<evidence type="ECO:0000313" key="2">
    <source>
        <dbReference type="EMBL" id="QHX43651.1"/>
    </source>
</evidence>
<dbReference type="Proteomes" id="UP000464374">
    <property type="component" value="Chromosome"/>
</dbReference>
<evidence type="ECO:0000256" key="1">
    <source>
        <dbReference type="SAM" id="SignalP"/>
    </source>
</evidence>
<gene>
    <name evidence="2" type="ORF">GWP43_09620</name>
</gene>
<evidence type="ECO:0000313" key="3">
    <source>
        <dbReference type="Proteomes" id="UP000464374"/>
    </source>
</evidence>
<reference evidence="2 3" key="1">
    <citation type="submission" date="2020-01" db="EMBL/GenBank/DDBJ databases">
        <title>Complete genome sequence of a human oral phylogroup 1 Treponema sp. strain ATCC 700766, originally isolated from periodontitis dental plaque.</title>
        <authorList>
            <person name="Chan Y."/>
            <person name="Huo Y.-B."/>
            <person name="Yu X.-L."/>
            <person name="Zeng H."/>
            <person name="Leung W.-K."/>
            <person name="Watt R.M."/>
        </authorList>
    </citation>
    <scope>NUCLEOTIDE SEQUENCE [LARGE SCALE GENOMIC DNA]</scope>
    <source>
        <strain evidence="2 3">OMZ 804</strain>
    </source>
</reference>